<name>A0A875RVZ8_EENNA</name>
<evidence type="ECO:0000313" key="2">
    <source>
        <dbReference type="Proteomes" id="UP000662931"/>
    </source>
</evidence>
<dbReference type="OrthoDB" id="3989944at2759"/>
<dbReference type="EMBL" id="CP064812">
    <property type="protein sequence ID" value="QPG72846.1"/>
    <property type="molecule type" value="Genomic_DNA"/>
</dbReference>
<protein>
    <submittedName>
        <fullName evidence="1">Uncharacterized protein</fullName>
    </submittedName>
</protein>
<proteinExistence type="predicted"/>
<evidence type="ECO:0000313" key="1">
    <source>
        <dbReference type="EMBL" id="QPG72846.1"/>
    </source>
</evidence>
<dbReference type="AlphaFoldDB" id="A0A875RVZ8"/>
<dbReference type="GeneID" id="62193549"/>
<sequence length="217" mass="24490">MTESKRVPLADKTKLFTNSLRRSNVSKITKIFFKKGHGHDRNSRSRGSANIASFIKSFSAPSSKQKGMDGSEITKSLVYTDSTAKKSYSTSDVVPQRSSVRVFHTDGPLSGQLTKEQGRINTMNTILAYDQPIFTTGDVAEIQKAVIVRLVNDMSKSFKLVQLLDKSLVGLLNFQKIWIKIKPGDKLKLSNDFFTIKLDGEDICCYYRWYKVVFSQK</sequence>
<keyword evidence="2" id="KW-1185">Reference proteome</keyword>
<dbReference type="Proteomes" id="UP000662931">
    <property type="component" value="Chromosome 1"/>
</dbReference>
<dbReference type="RefSeq" id="XP_038776411.1">
    <property type="nucleotide sequence ID" value="XM_038920483.1"/>
</dbReference>
<reference evidence="1" key="1">
    <citation type="submission" date="2020-10" db="EMBL/GenBank/DDBJ databases">
        <authorList>
            <person name="Roach M.J.R."/>
        </authorList>
    </citation>
    <scope>NUCLEOTIDE SEQUENCE</scope>
    <source>
        <strain evidence="1">CBS 1945</strain>
    </source>
</reference>
<organism evidence="1 2">
    <name type="scientific">Eeniella nana</name>
    <name type="common">Yeast</name>
    <name type="synonym">Brettanomyces nanus</name>
    <dbReference type="NCBI Taxonomy" id="13502"/>
    <lineage>
        <taxon>Eukaryota</taxon>
        <taxon>Fungi</taxon>
        <taxon>Dikarya</taxon>
        <taxon>Ascomycota</taxon>
        <taxon>Saccharomycotina</taxon>
        <taxon>Pichiomycetes</taxon>
        <taxon>Pichiales</taxon>
        <taxon>Pichiaceae</taxon>
        <taxon>Brettanomyces</taxon>
    </lineage>
</organism>
<dbReference type="KEGG" id="bnn:FOA43_000148"/>
<gene>
    <name evidence="1" type="ORF">FOA43_000148</name>
</gene>
<accession>A0A875RVZ8</accession>